<dbReference type="AlphaFoldDB" id="A0A5J5DG12"/>
<reference evidence="2 3" key="1">
    <citation type="submission" date="2019-08" db="EMBL/GenBank/DDBJ databases">
        <title>A chromosome-level genome assembly, high-density linkage maps, and genome scans reveal the genomic architecture of hybrid incompatibilities underlying speciation via character displacement in darters (Percidae: Etheostominae).</title>
        <authorList>
            <person name="Moran R.L."/>
            <person name="Catchen J.M."/>
            <person name="Fuller R.C."/>
        </authorList>
    </citation>
    <scope>NUCLEOTIDE SEQUENCE [LARGE SCALE GENOMIC DNA]</scope>
    <source>
        <strain evidence="2">EspeVRDwgs_2016</strain>
        <tissue evidence="2">Muscle</tissue>
    </source>
</reference>
<evidence type="ECO:0000313" key="3">
    <source>
        <dbReference type="Proteomes" id="UP000327493"/>
    </source>
</evidence>
<keyword evidence="3" id="KW-1185">Reference proteome</keyword>
<dbReference type="Proteomes" id="UP000327493">
    <property type="component" value="Chromosome 5"/>
</dbReference>
<evidence type="ECO:0000313" key="2">
    <source>
        <dbReference type="EMBL" id="KAA8592201.1"/>
    </source>
</evidence>
<comment type="caution">
    <text evidence="2">The sequence shown here is derived from an EMBL/GenBank/DDBJ whole genome shotgun (WGS) entry which is preliminary data.</text>
</comment>
<gene>
    <name evidence="2" type="ORF">FQN60_017656</name>
</gene>
<protein>
    <submittedName>
        <fullName evidence="2">Uncharacterized protein</fullName>
    </submittedName>
</protein>
<proteinExistence type="predicted"/>
<accession>A0A5J5DG12</accession>
<feature type="compositionally biased region" description="Polar residues" evidence="1">
    <location>
        <begin position="8"/>
        <end position="20"/>
    </location>
</feature>
<dbReference type="EMBL" id="VOFY01000005">
    <property type="protein sequence ID" value="KAA8592201.1"/>
    <property type="molecule type" value="Genomic_DNA"/>
</dbReference>
<feature type="region of interest" description="Disordered" evidence="1">
    <location>
        <begin position="1"/>
        <end position="31"/>
    </location>
</feature>
<name>A0A5J5DG12_9PERO</name>
<organism evidence="2 3">
    <name type="scientific">Etheostoma spectabile</name>
    <name type="common">orangethroat darter</name>
    <dbReference type="NCBI Taxonomy" id="54343"/>
    <lineage>
        <taxon>Eukaryota</taxon>
        <taxon>Metazoa</taxon>
        <taxon>Chordata</taxon>
        <taxon>Craniata</taxon>
        <taxon>Vertebrata</taxon>
        <taxon>Euteleostomi</taxon>
        <taxon>Actinopterygii</taxon>
        <taxon>Neopterygii</taxon>
        <taxon>Teleostei</taxon>
        <taxon>Neoteleostei</taxon>
        <taxon>Acanthomorphata</taxon>
        <taxon>Eupercaria</taxon>
        <taxon>Perciformes</taxon>
        <taxon>Percoidei</taxon>
        <taxon>Percidae</taxon>
        <taxon>Etheostomatinae</taxon>
        <taxon>Etheostoma</taxon>
    </lineage>
</organism>
<evidence type="ECO:0000256" key="1">
    <source>
        <dbReference type="SAM" id="MobiDB-lite"/>
    </source>
</evidence>
<sequence>MATGEMYLSQTYRQPSASIKQEQDDDSDVEETHLGLRSQTGLESQIIHSGHFMVSSAPLRAPSEERLRLRYCQQQTCQPIIWQGEHVDLSIDAS</sequence>